<accession>A0A5C6CBK2</accession>
<feature type="signal peptide" evidence="1">
    <location>
        <begin position="1"/>
        <end position="21"/>
    </location>
</feature>
<dbReference type="Proteomes" id="UP000316304">
    <property type="component" value="Unassembled WGS sequence"/>
</dbReference>
<keyword evidence="1" id="KW-0732">Signal</keyword>
<organism evidence="2 3">
    <name type="scientific">Novipirellula galeiformis</name>
    <dbReference type="NCBI Taxonomy" id="2528004"/>
    <lineage>
        <taxon>Bacteria</taxon>
        <taxon>Pseudomonadati</taxon>
        <taxon>Planctomycetota</taxon>
        <taxon>Planctomycetia</taxon>
        <taxon>Pirellulales</taxon>
        <taxon>Pirellulaceae</taxon>
        <taxon>Novipirellula</taxon>
    </lineage>
</organism>
<comment type="caution">
    <text evidence="2">The sequence shown here is derived from an EMBL/GenBank/DDBJ whole genome shotgun (WGS) entry which is preliminary data.</text>
</comment>
<feature type="chain" id="PRO_5022674390" evidence="1">
    <location>
        <begin position="22"/>
        <end position="349"/>
    </location>
</feature>
<protein>
    <submittedName>
        <fullName evidence="2">Uncharacterized protein</fullName>
    </submittedName>
</protein>
<evidence type="ECO:0000256" key="1">
    <source>
        <dbReference type="SAM" id="SignalP"/>
    </source>
</evidence>
<dbReference type="RefSeq" id="WP_146596719.1">
    <property type="nucleotide sequence ID" value="NZ_SJPT01000009.1"/>
</dbReference>
<gene>
    <name evidence="2" type="ORF">Pla52o_47140</name>
</gene>
<reference evidence="2 3" key="1">
    <citation type="submission" date="2019-02" db="EMBL/GenBank/DDBJ databases">
        <title>Deep-cultivation of Planctomycetes and their phenomic and genomic characterization uncovers novel biology.</title>
        <authorList>
            <person name="Wiegand S."/>
            <person name="Jogler M."/>
            <person name="Boedeker C."/>
            <person name="Pinto D."/>
            <person name="Vollmers J."/>
            <person name="Rivas-Marin E."/>
            <person name="Kohn T."/>
            <person name="Peeters S.H."/>
            <person name="Heuer A."/>
            <person name="Rast P."/>
            <person name="Oberbeckmann S."/>
            <person name="Bunk B."/>
            <person name="Jeske O."/>
            <person name="Meyerdierks A."/>
            <person name="Storesund J.E."/>
            <person name="Kallscheuer N."/>
            <person name="Luecker S."/>
            <person name="Lage O.M."/>
            <person name="Pohl T."/>
            <person name="Merkel B.J."/>
            <person name="Hornburger P."/>
            <person name="Mueller R.-W."/>
            <person name="Bruemmer F."/>
            <person name="Labrenz M."/>
            <person name="Spormann A.M."/>
            <person name="Op Den Camp H."/>
            <person name="Overmann J."/>
            <person name="Amann R."/>
            <person name="Jetten M.S.M."/>
            <person name="Mascher T."/>
            <person name="Medema M.H."/>
            <person name="Devos D.P."/>
            <person name="Kaster A.-K."/>
            <person name="Ovreas L."/>
            <person name="Rohde M."/>
            <person name="Galperin M.Y."/>
            <person name="Jogler C."/>
        </authorList>
    </citation>
    <scope>NUCLEOTIDE SEQUENCE [LARGE SCALE GENOMIC DNA]</scope>
    <source>
        <strain evidence="2 3">Pla52o</strain>
    </source>
</reference>
<dbReference type="AlphaFoldDB" id="A0A5C6CBK2"/>
<sequence precursor="true">MKWRMLLAVVLGLSVSYVATFAQSPPEAERLSLGRASPQPDTFFSASGVVQFQLIQGRLGLNPPRHRKGAQQRSGEDGYERIIVTAVRGIPSLHYVSHRSHSAPPVFSQSPAQRAATLPSGQHLTLSVQEASDVKIDSEWLSTGERCVLHQPEFGMIRWEITRGADTQTYRGTTLFHLRLQDPLVFDLHYGNLISRVLRGESLAELSDQIHASVLSDQFKLPQIGLDDVARCAEQLRSPRQGVRMSAQRQLLSWGTPVIPMLQQVLATDFDLEQQTRVIETLRMLRPRVDDTPRSLAMLMVNDREFWSLAKARLSEHQWIAVKQHLQQVGLPVLEAGEQPVSRVARQSP</sequence>
<dbReference type="OrthoDB" id="244061at2"/>
<keyword evidence="3" id="KW-1185">Reference proteome</keyword>
<evidence type="ECO:0000313" key="2">
    <source>
        <dbReference type="EMBL" id="TWU20199.1"/>
    </source>
</evidence>
<proteinExistence type="predicted"/>
<name>A0A5C6CBK2_9BACT</name>
<dbReference type="EMBL" id="SJPT01000009">
    <property type="protein sequence ID" value="TWU20199.1"/>
    <property type="molecule type" value="Genomic_DNA"/>
</dbReference>
<evidence type="ECO:0000313" key="3">
    <source>
        <dbReference type="Proteomes" id="UP000316304"/>
    </source>
</evidence>